<evidence type="ECO:0000256" key="2">
    <source>
        <dbReference type="SAM" id="Phobius"/>
    </source>
</evidence>
<feature type="transmembrane region" description="Helical" evidence="2">
    <location>
        <begin position="64"/>
        <end position="86"/>
    </location>
</feature>
<keyword evidence="2" id="KW-1133">Transmembrane helix</keyword>
<comment type="caution">
    <text evidence="3">The sequence shown here is derived from an EMBL/GenBank/DDBJ whole genome shotgun (WGS) entry which is preliminary data.</text>
</comment>
<name>A0A3M9MGZ7_9MICO</name>
<dbReference type="AlphaFoldDB" id="A0A3M9MGZ7"/>
<organism evidence="3 4">
    <name type="scientific">Flexivirga caeni</name>
    <dbReference type="NCBI Taxonomy" id="2294115"/>
    <lineage>
        <taxon>Bacteria</taxon>
        <taxon>Bacillati</taxon>
        <taxon>Actinomycetota</taxon>
        <taxon>Actinomycetes</taxon>
        <taxon>Micrococcales</taxon>
        <taxon>Dermacoccaceae</taxon>
        <taxon>Flexivirga</taxon>
    </lineage>
</organism>
<evidence type="ECO:0000313" key="3">
    <source>
        <dbReference type="EMBL" id="RNI24829.1"/>
    </source>
</evidence>
<keyword evidence="2" id="KW-0812">Transmembrane</keyword>
<dbReference type="RefSeq" id="WP_123270119.1">
    <property type="nucleotide sequence ID" value="NZ_RJJQ01000002.1"/>
</dbReference>
<gene>
    <name evidence="3" type="ORF">EFY87_03820</name>
</gene>
<proteinExistence type="predicted"/>
<evidence type="ECO:0000313" key="4">
    <source>
        <dbReference type="Proteomes" id="UP000271678"/>
    </source>
</evidence>
<reference evidence="3 4" key="1">
    <citation type="submission" date="2018-11" db="EMBL/GenBank/DDBJ databases">
        <title>Draft genome of Simplicispira Flexivirga sp. BO-16.</title>
        <authorList>
            <person name="Im W.T."/>
        </authorList>
    </citation>
    <scope>NUCLEOTIDE SEQUENCE [LARGE SCALE GENOMIC DNA]</scope>
    <source>
        <strain evidence="3 4">BO-16</strain>
    </source>
</reference>
<feature type="region of interest" description="Disordered" evidence="1">
    <location>
        <begin position="104"/>
        <end position="129"/>
    </location>
</feature>
<feature type="region of interest" description="Disordered" evidence="1">
    <location>
        <begin position="193"/>
        <end position="219"/>
    </location>
</feature>
<sequence>MSEAAGDGLGDGRPDPVEWAASNPSSYGAWALWRAAGIASWIGFPCAAVGAAAVILQRSTGGPAWLWAAAAGLFCAGAGLGADALINRLRTTLIDGNLLRAEREEPRQAGRSNTARVRAGEDTDESGEEPYTWDVLLDDLDECLTDFDHDLADLRRELDWPPGDGPVGPTYGHGVEARKLRGAIAQLHRDVAVSRTFTRSPGAPADGGEEGGTTGPHDA</sequence>
<feature type="compositionally biased region" description="Gly residues" evidence="1">
    <location>
        <begin position="210"/>
        <end position="219"/>
    </location>
</feature>
<dbReference type="Proteomes" id="UP000271678">
    <property type="component" value="Unassembled WGS sequence"/>
</dbReference>
<accession>A0A3M9MGZ7</accession>
<keyword evidence="2" id="KW-0472">Membrane</keyword>
<protein>
    <submittedName>
        <fullName evidence="3">Uncharacterized protein</fullName>
    </submittedName>
</protein>
<feature type="transmembrane region" description="Helical" evidence="2">
    <location>
        <begin position="38"/>
        <end position="58"/>
    </location>
</feature>
<dbReference type="EMBL" id="RJJQ01000002">
    <property type="protein sequence ID" value="RNI24829.1"/>
    <property type="molecule type" value="Genomic_DNA"/>
</dbReference>
<evidence type="ECO:0000256" key="1">
    <source>
        <dbReference type="SAM" id="MobiDB-lite"/>
    </source>
</evidence>
<keyword evidence="4" id="KW-1185">Reference proteome</keyword>